<evidence type="ECO:0000313" key="2">
    <source>
        <dbReference type="Proteomes" id="UP001172083"/>
    </source>
</evidence>
<proteinExistence type="predicted"/>
<comment type="caution">
    <text evidence="1">The sequence shown here is derived from an EMBL/GenBank/DDBJ whole genome shotgun (WGS) entry which is preliminary data.</text>
</comment>
<keyword evidence="2" id="KW-1185">Reference proteome</keyword>
<reference evidence="1" key="1">
    <citation type="submission" date="2023-06" db="EMBL/GenBank/DDBJ databases">
        <title>Genomic of Agaribacillus aureum.</title>
        <authorList>
            <person name="Wang G."/>
        </authorList>
    </citation>
    <scope>NUCLEOTIDE SEQUENCE</scope>
    <source>
        <strain evidence="1">BMA12</strain>
    </source>
</reference>
<gene>
    <name evidence="1" type="ORF">QQ020_18925</name>
</gene>
<dbReference type="RefSeq" id="WP_346759493.1">
    <property type="nucleotide sequence ID" value="NZ_JAUJEB010000004.1"/>
</dbReference>
<sequence>MRNFIPHLILIVCLILLICAASCTPQLVPYTARVQGETGLGEAELKKVQFYNSDRIVLFREVGKNTTEIVSGEIKIVDGKQIEEIVINPLTPGVLVNSADGKRFGISFEQGPDRYLVFGLNPRKAGTYSIYGRDWRNHIATVDYDGKEFKLAPQSSESILLVNLKKLNGLKVNSRTARGRSVN</sequence>
<accession>A0ABT8LCX2</accession>
<protein>
    <recommendedName>
        <fullName evidence="3">Lipoprotein</fullName>
    </recommendedName>
</protein>
<evidence type="ECO:0000313" key="1">
    <source>
        <dbReference type="EMBL" id="MDN5214158.1"/>
    </source>
</evidence>
<name>A0ABT8LCX2_9BACT</name>
<dbReference type="Proteomes" id="UP001172083">
    <property type="component" value="Unassembled WGS sequence"/>
</dbReference>
<dbReference type="EMBL" id="JAUJEB010000004">
    <property type="protein sequence ID" value="MDN5214158.1"/>
    <property type="molecule type" value="Genomic_DNA"/>
</dbReference>
<organism evidence="1 2">
    <name type="scientific">Agaribacillus aureus</name>
    <dbReference type="NCBI Taxonomy" id="3051825"/>
    <lineage>
        <taxon>Bacteria</taxon>
        <taxon>Pseudomonadati</taxon>
        <taxon>Bacteroidota</taxon>
        <taxon>Cytophagia</taxon>
        <taxon>Cytophagales</taxon>
        <taxon>Splendidivirgaceae</taxon>
        <taxon>Agaribacillus</taxon>
    </lineage>
</organism>
<evidence type="ECO:0008006" key="3">
    <source>
        <dbReference type="Google" id="ProtNLM"/>
    </source>
</evidence>